<dbReference type="GeneID" id="26098323"/>
<sequence length="90" mass="10180">MLGWLLQPLPRGDRAVARIYYVFTYPVKDCDGVGKVFDVALRFGARFTTYALSDSVVLEAKSAATAREMARILRSYGFRTKIVRSLMRKA</sequence>
<reference evidence="1 2" key="1">
    <citation type="submission" date="2015-10" db="EMBL/GenBank/DDBJ databases">
        <title>Complete genome sequence of hyperthermophilic archaeon Pyrodictium delaneyi Su06.</title>
        <authorList>
            <person name="Jung J.-H."/>
            <person name="Lin J."/>
            <person name="Holden J.F."/>
            <person name="Park C.-S."/>
        </authorList>
    </citation>
    <scope>NUCLEOTIDE SEQUENCE [LARGE SCALE GENOMIC DNA]</scope>
    <source>
        <strain evidence="1 2">Su06</strain>
    </source>
</reference>
<dbReference type="STRING" id="1273541.Pyrde_0004"/>
<dbReference type="KEGG" id="pdl:Pyrde_0004"/>
<protein>
    <submittedName>
        <fullName evidence="1">Uncharacterized protein</fullName>
    </submittedName>
</protein>
<gene>
    <name evidence="1" type="ORF">Pyrde_0004</name>
</gene>
<dbReference type="Proteomes" id="UP000058613">
    <property type="component" value="Chromosome"/>
</dbReference>
<accession>A0A0P0MZN8</accession>
<dbReference type="RefSeq" id="WP_156327964.1">
    <property type="nucleotide sequence ID" value="NZ_CP013011.1"/>
</dbReference>
<name>A0A0P0MZN8_9CREN</name>
<dbReference type="AlphaFoldDB" id="A0A0P0MZN8"/>
<evidence type="ECO:0000313" key="1">
    <source>
        <dbReference type="EMBL" id="ALL00054.1"/>
    </source>
</evidence>
<proteinExistence type="predicted"/>
<dbReference type="EMBL" id="CP013011">
    <property type="protein sequence ID" value="ALL00054.1"/>
    <property type="molecule type" value="Genomic_DNA"/>
</dbReference>
<evidence type="ECO:0000313" key="2">
    <source>
        <dbReference type="Proteomes" id="UP000058613"/>
    </source>
</evidence>
<organism evidence="1 2">
    <name type="scientific">Pyrodictium delaneyi</name>
    <dbReference type="NCBI Taxonomy" id="1273541"/>
    <lineage>
        <taxon>Archaea</taxon>
        <taxon>Thermoproteota</taxon>
        <taxon>Thermoprotei</taxon>
        <taxon>Desulfurococcales</taxon>
        <taxon>Pyrodictiaceae</taxon>
        <taxon>Pyrodictium</taxon>
    </lineage>
</organism>